<dbReference type="AlphaFoldDB" id="A0ABD5QY50"/>
<name>A0ABD5QY50_9EURY</name>
<proteinExistence type="predicted"/>
<reference evidence="2 3" key="1">
    <citation type="journal article" date="2019" name="Int. J. Syst. Evol. Microbiol.">
        <title>The Global Catalogue of Microorganisms (GCM) 10K type strain sequencing project: providing services to taxonomists for standard genome sequencing and annotation.</title>
        <authorList>
            <consortium name="The Broad Institute Genomics Platform"/>
            <consortium name="The Broad Institute Genome Sequencing Center for Infectious Disease"/>
            <person name="Wu L."/>
            <person name="Ma J."/>
        </authorList>
    </citation>
    <scope>NUCLEOTIDE SEQUENCE [LARGE SCALE GENOMIC DNA]</scope>
    <source>
        <strain evidence="2 3">CGMCC 1.12124</strain>
    </source>
</reference>
<dbReference type="Proteomes" id="UP001596118">
    <property type="component" value="Unassembled WGS sequence"/>
</dbReference>
<evidence type="ECO:0000313" key="2">
    <source>
        <dbReference type="EMBL" id="MFC5277566.1"/>
    </source>
</evidence>
<organism evidence="2 3">
    <name type="scientific">Halorubrum rubrum</name>
    <dbReference type="NCBI Taxonomy" id="1126240"/>
    <lineage>
        <taxon>Archaea</taxon>
        <taxon>Methanobacteriati</taxon>
        <taxon>Methanobacteriota</taxon>
        <taxon>Stenosarchaea group</taxon>
        <taxon>Halobacteria</taxon>
        <taxon>Halobacteriales</taxon>
        <taxon>Haloferacaceae</taxon>
        <taxon>Halorubrum</taxon>
    </lineage>
</organism>
<comment type="caution">
    <text evidence="2">The sequence shown here is derived from an EMBL/GenBank/DDBJ whole genome shotgun (WGS) entry which is preliminary data.</text>
</comment>
<dbReference type="InterPro" id="IPR055708">
    <property type="entry name" value="DUF7284"/>
</dbReference>
<protein>
    <submittedName>
        <fullName evidence="2">Uncharacterized protein</fullName>
    </submittedName>
</protein>
<feature type="compositionally biased region" description="Basic and acidic residues" evidence="1">
    <location>
        <begin position="122"/>
        <end position="132"/>
    </location>
</feature>
<accession>A0ABD5QY50</accession>
<feature type="region of interest" description="Disordered" evidence="1">
    <location>
        <begin position="113"/>
        <end position="138"/>
    </location>
</feature>
<evidence type="ECO:0000256" key="1">
    <source>
        <dbReference type="SAM" id="MobiDB-lite"/>
    </source>
</evidence>
<gene>
    <name evidence="2" type="ORF">ACFPM1_02110</name>
</gene>
<dbReference type="Pfam" id="PF23955">
    <property type="entry name" value="DUF7284"/>
    <property type="match status" value="1"/>
</dbReference>
<sequence>MTSTVLDVTVMLLCVSASVVALGSVGSDSETAGYAASDAADRLATETATVTYEVSEGDHDSRTVHATLAELLATAVRGPPGTDGEIEDRFRSRVIERVTNALGGRTRVDVRYETDDESSGPHARDDDVHVRSGDGGGAWTLTVGNEPPVGTDVTAAVLTHPGSERIEGNGRGRFRIIVRAW</sequence>
<keyword evidence="3" id="KW-1185">Reference proteome</keyword>
<dbReference type="RefSeq" id="WP_256410770.1">
    <property type="nucleotide sequence ID" value="NZ_JANHDM010000002.1"/>
</dbReference>
<dbReference type="EMBL" id="JBHSKY010000002">
    <property type="protein sequence ID" value="MFC5277566.1"/>
    <property type="molecule type" value="Genomic_DNA"/>
</dbReference>
<evidence type="ECO:0000313" key="3">
    <source>
        <dbReference type="Proteomes" id="UP001596118"/>
    </source>
</evidence>